<keyword evidence="1" id="KW-1133">Transmembrane helix</keyword>
<evidence type="ECO:0000313" key="3">
    <source>
        <dbReference type="Proteomes" id="UP001341840"/>
    </source>
</evidence>
<accession>A0ABU6VX04</accession>
<dbReference type="Proteomes" id="UP001341840">
    <property type="component" value="Unassembled WGS sequence"/>
</dbReference>
<reference evidence="2 3" key="1">
    <citation type="journal article" date="2023" name="Plants (Basel)">
        <title>Bridging the Gap: Combining Genomics and Transcriptomics Approaches to Understand Stylosanthes scabra, an Orphan Legume from the Brazilian Caatinga.</title>
        <authorList>
            <person name="Ferreira-Neto J.R.C."/>
            <person name="da Silva M.D."/>
            <person name="Binneck E."/>
            <person name="de Melo N.F."/>
            <person name="da Silva R.H."/>
            <person name="de Melo A.L.T.M."/>
            <person name="Pandolfi V."/>
            <person name="Bustamante F.O."/>
            <person name="Brasileiro-Vidal A.C."/>
            <person name="Benko-Iseppon A.M."/>
        </authorList>
    </citation>
    <scope>NUCLEOTIDE SEQUENCE [LARGE SCALE GENOMIC DNA]</scope>
    <source>
        <tissue evidence="2">Leaves</tissue>
    </source>
</reference>
<organism evidence="2 3">
    <name type="scientific">Stylosanthes scabra</name>
    <dbReference type="NCBI Taxonomy" id="79078"/>
    <lineage>
        <taxon>Eukaryota</taxon>
        <taxon>Viridiplantae</taxon>
        <taxon>Streptophyta</taxon>
        <taxon>Embryophyta</taxon>
        <taxon>Tracheophyta</taxon>
        <taxon>Spermatophyta</taxon>
        <taxon>Magnoliopsida</taxon>
        <taxon>eudicotyledons</taxon>
        <taxon>Gunneridae</taxon>
        <taxon>Pentapetalae</taxon>
        <taxon>rosids</taxon>
        <taxon>fabids</taxon>
        <taxon>Fabales</taxon>
        <taxon>Fabaceae</taxon>
        <taxon>Papilionoideae</taxon>
        <taxon>50 kb inversion clade</taxon>
        <taxon>dalbergioids sensu lato</taxon>
        <taxon>Dalbergieae</taxon>
        <taxon>Pterocarpus clade</taxon>
        <taxon>Stylosanthes</taxon>
    </lineage>
</organism>
<protein>
    <submittedName>
        <fullName evidence="2">Uncharacterized protein</fullName>
    </submittedName>
</protein>
<dbReference type="EMBL" id="JASCZI010152983">
    <property type="protein sequence ID" value="MED6176915.1"/>
    <property type="molecule type" value="Genomic_DNA"/>
</dbReference>
<gene>
    <name evidence="2" type="ORF">PIB30_092912</name>
</gene>
<feature type="transmembrane region" description="Helical" evidence="1">
    <location>
        <begin position="6"/>
        <end position="30"/>
    </location>
</feature>
<comment type="caution">
    <text evidence="2">The sequence shown here is derived from an EMBL/GenBank/DDBJ whole genome shotgun (WGS) entry which is preliminary data.</text>
</comment>
<keyword evidence="3" id="KW-1185">Reference proteome</keyword>
<sequence>MDTTCIFTILRLVNGVGLLLHPLLLIFAVINPLSWDGRYFFINKLAVYGNRPFSVIGFSMHSGSWVELIIPDSSLHSFFSRLISNGHRLFLMDVDPCDLVYGLHSHEIVIMDDWKIQWGPSRLCPFAYISQTPTIMIDDMILGLIHSVSDADISDTAFQGALSEINFSIVDIDNR</sequence>
<name>A0ABU6VX04_9FABA</name>
<evidence type="ECO:0000313" key="2">
    <source>
        <dbReference type="EMBL" id="MED6176915.1"/>
    </source>
</evidence>
<keyword evidence="1" id="KW-0472">Membrane</keyword>
<evidence type="ECO:0000256" key="1">
    <source>
        <dbReference type="SAM" id="Phobius"/>
    </source>
</evidence>
<keyword evidence="1" id="KW-0812">Transmembrane</keyword>
<proteinExistence type="predicted"/>